<accession>D5X778</accession>
<name>D5X778_THIK1</name>
<evidence type="ECO:0000313" key="2">
    <source>
        <dbReference type="EMBL" id="ADG32587.1"/>
    </source>
</evidence>
<dbReference type="Pfam" id="PF08708">
    <property type="entry name" value="PriCT_1"/>
    <property type="match status" value="1"/>
</dbReference>
<dbReference type="InterPro" id="IPR004322">
    <property type="entry name" value="Plasmid_replicase_bac"/>
</dbReference>
<proteinExistence type="predicted"/>
<dbReference type="Gene3D" id="1.10.340.50">
    <property type="match status" value="1"/>
</dbReference>
<geneLocation type="plasmid" evidence="2">
    <name>pTINT02</name>
</geneLocation>
<dbReference type="Pfam" id="PF03090">
    <property type="entry name" value="Replicase"/>
    <property type="match status" value="1"/>
</dbReference>
<gene>
    <name evidence="2" type="ORF">Tint_3269</name>
</gene>
<keyword evidence="2" id="KW-0614">Plasmid</keyword>
<dbReference type="BioCyc" id="TINT75379:TINT_RS16360-MONOMER"/>
<protein>
    <submittedName>
        <fullName evidence="2">Plasmid replicase</fullName>
    </submittedName>
</protein>
<dbReference type="KEGG" id="tin:Tint_3269"/>
<organism evidence="2">
    <name type="scientific">Thiomonas intermedia (strain K12)</name>
    <name type="common">Thiobacillus intermedius</name>
    <dbReference type="NCBI Taxonomy" id="75379"/>
    <lineage>
        <taxon>Bacteria</taxon>
        <taxon>Pseudomonadati</taxon>
        <taxon>Pseudomonadota</taxon>
        <taxon>Betaproteobacteria</taxon>
        <taxon>Burkholderiales</taxon>
        <taxon>Thiomonas</taxon>
    </lineage>
</organism>
<dbReference type="SUPFAM" id="SSF46689">
    <property type="entry name" value="Homeodomain-like"/>
    <property type="match status" value="1"/>
</dbReference>
<dbReference type="EMBL" id="CP002023">
    <property type="protein sequence ID" value="ADG32587.1"/>
    <property type="molecule type" value="Genomic_DNA"/>
</dbReference>
<dbReference type="HOGENOM" id="CLU_045112_0_0_4"/>
<dbReference type="AlphaFoldDB" id="D5X778"/>
<evidence type="ECO:0000259" key="1">
    <source>
        <dbReference type="Pfam" id="PF08708"/>
    </source>
</evidence>
<dbReference type="InterPro" id="IPR009057">
    <property type="entry name" value="Homeodomain-like_sf"/>
</dbReference>
<dbReference type="Gene3D" id="1.10.10.60">
    <property type="entry name" value="Homeodomain-like"/>
    <property type="match status" value="1"/>
</dbReference>
<reference evidence="2" key="1">
    <citation type="submission" date="2010-04" db="EMBL/GenBank/DDBJ databases">
        <title>Complete sequence of plasmid2 of Thiomonas intermedia K12.</title>
        <authorList>
            <consortium name="US DOE Joint Genome Institute"/>
            <person name="Lucas S."/>
            <person name="Copeland A."/>
            <person name="Lapidus A."/>
            <person name="Cheng J.-F."/>
            <person name="Bruce D."/>
            <person name="Goodwin L."/>
            <person name="Pitluck S."/>
            <person name="Davenport K."/>
            <person name="Detter J.C."/>
            <person name="Han C."/>
            <person name="Tapia R."/>
            <person name="Land M."/>
            <person name="Hauser L."/>
            <person name="Kyrpides N."/>
            <person name="Ovchinnikova G."/>
            <person name="Kerfeld C.A."/>
            <person name="Cannon G.C."/>
            <person name="Heinhorst S."/>
            <person name="Woyke T."/>
        </authorList>
    </citation>
    <scope>NUCLEOTIDE SEQUENCE [LARGE SCALE GENOMIC DNA]</scope>
    <source>
        <strain evidence="2">K12</strain>
        <plasmid evidence="2">pTINT02</plasmid>
    </source>
</reference>
<dbReference type="Pfam" id="PF13384">
    <property type="entry name" value="HTH_23"/>
    <property type="match status" value="1"/>
</dbReference>
<dbReference type="InterPro" id="IPR014820">
    <property type="entry name" value="PriCT_1"/>
</dbReference>
<feature type="domain" description="Primase C-terminal 1" evidence="1">
    <location>
        <begin position="215"/>
        <end position="248"/>
    </location>
</feature>
<sequence length="313" mass="34941">MIEQLSLFAERLPHRPYCSDDKTARLIRSRARALQFPYIQVNPPKLRFWLPFDLDKPGGAVAWEDALLPPPAVAIGNPHNGHAHLLWGLEAPVATGDAARAAPLRYLAAIEGAMLAKMLPHGADPGFAGLIVKNPAHEKWRTHWGPPHLYGLGELAEWLDLDKFKPKRALLKEIEGYGVGRNVSLFNALGPEGKWAYTAVRRYRGKPFGEWEIAVLAKAQEMNGEFRTPMDCNEVRHIAKSVAKWTWKQDKARAAEFSQRQSYKGKRSGEVRAAASEDRRASARLMAASGMTQQVIAQALGVTDRTVRNWIND</sequence>